<keyword evidence="1 3" id="KW-0853">WD repeat</keyword>
<gene>
    <name evidence="5" type="ORF">ACFP4F_30425</name>
</gene>
<evidence type="ECO:0000313" key="5">
    <source>
        <dbReference type="EMBL" id="MFC6066833.1"/>
    </source>
</evidence>
<dbReference type="InterPro" id="IPR019775">
    <property type="entry name" value="WD40_repeat_CS"/>
</dbReference>
<dbReference type="SUPFAM" id="SSF50969">
    <property type="entry name" value="YVTN repeat-like/Quinoprotein amine dehydrogenase"/>
    <property type="match status" value="1"/>
</dbReference>
<dbReference type="Proteomes" id="UP001596139">
    <property type="component" value="Unassembled WGS sequence"/>
</dbReference>
<evidence type="ECO:0000256" key="3">
    <source>
        <dbReference type="PROSITE-ProRule" id="PRU00221"/>
    </source>
</evidence>
<dbReference type="PROSITE" id="PS50082">
    <property type="entry name" value="WD_REPEATS_2"/>
    <property type="match status" value="1"/>
</dbReference>
<dbReference type="PROSITE" id="PS00678">
    <property type="entry name" value="WD_REPEATS_1"/>
    <property type="match status" value="1"/>
</dbReference>
<evidence type="ECO:0000259" key="4">
    <source>
        <dbReference type="Pfam" id="PF20703"/>
    </source>
</evidence>
<proteinExistence type="predicted"/>
<name>A0ABW1MU90_9ACTN</name>
<dbReference type="SUPFAM" id="SSF50998">
    <property type="entry name" value="Quinoprotein alcohol dehydrogenase-like"/>
    <property type="match status" value="1"/>
</dbReference>
<dbReference type="PANTHER" id="PTHR19848">
    <property type="entry name" value="WD40 REPEAT PROTEIN"/>
    <property type="match status" value="1"/>
</dbReference>
<dbReference type="InterPro" id="IPR011044">
    <property type="entry name" value="Quino_amine_DH_bsu"/>
</dbReference>
<evidence type="ECO:0000256" key="2">
    <source>
        <dbReference type="ARBA" id="ARBA00022737"/>
    </source>
</evidence>
<dbReference type="InterPro" id="IPR001680">
    <property type="entry name" value="WD40_rpt"/>
</dbReference>
<dbReference type="InterPro" id="IPR011047">
    <property type="entry name" value="Quinoprotein_ADH-like_sf"/>
</dbReference>
<dbReference type="InterPro" id="IPR049052">
    <property type="entry name" value="nSTAND1"/>
</dbReference>
<dbReference type="SUPFAM" id="SSF52540">
    <property type="entry name" value="P-loop containing nucleoside triphosphate hydrolases"/>
    <property type="match status" value="1"/>
</dbReference>
<feature type="repeat" description="WD" evidence="3">
    <location>
        <begin position="1006"/>
        <end position="1038"/>
    </location>
</feature>
<comment type="caution">
    <text evidence="5">The sequence shown here is derived from an EMBL/GenBank/DDBJ whole genome shotgun (WGS) entry which is preliminary data.</text>
</comment>
<dbReference type="Pfam" id="PF20703">
    <property type="entry name" value="nSTAND1"/>
    <property type="match status" value="1"/>
</dbReference>
<keyword evidence="2" id="KW-0677">Repeat</keyword>
<organism evidence="5 6">
    <name type="scientific">Streptomyces ochraceiscleroticus</name>
    <dbReference type="NCBI Taxonomy" id="47761"/>
    <lineage>
        <taxon>Bacteria</taxon>
        <taxon>Bacillati</taxon>
        <taxon>Actinomycetota</taxon>
        <taxon>Actinomycetes</taxon>
        <taxon>Kitasatosporales</taxon>
        <taxon>Streptomycetaceae</taxon>
        <taxon>Streptomyces</taxon>
    </lineage>
</organism>
<evidence type="ECO:0000313" key="6">
    <source>
        <dbReference type="Proteomes" id="UP001596139"/>
    </source>
</evidence>
<dbReference type="RefSeq" id="WP_245659568.1">
    <property type="nucleotide sequence ID" value="NZ_JBHSPX010000008.1"/>
</dbReference>
<dbReference type="SMART" id="SM00320">
    <property type="entry name" value="WD40"/>
    <property type="match status" value="7"/>
</dbReference>
<protein>
    <submittedName>
        <fullName evidence="5">AAA family ATPase</fullName>
    </submittedName>
</protein>
<sequence>MPRKSSLDLVALVTGLIFGFGTNLVTADPAGWWGPLRSIDEYAPIWLSTGVAGVVIWELVRRRAARRQTPWTRPDSPYPGLQAFGEDRAGVFFGRTEEIAEITGRLAVGGPAWQRFVTVVGASGSGKSSLIAAGVLPKLRRRWKVLGPIRPGVEPFTALAHALLVRESEEADRGSILRCAAELYGEATGLASDPRRAPRVLTAALVAAQGRHSRILLVIDQLEDVFRSVPAEERDLFLDLLGAALQAHPHLYVLAALPPDSLREAAVIRHPNLFRVKYPLGALRPRQVREAIAGPARAAGVDIDGSVVEALTVEATAGDALPLLGQLLRELYERAGDSHEIGRHLYELTGPLSEAIGRHAERVYTVLVEACSPEMIDSVLLKFVSWDERGFMRRSVARYELGEQAYAIVMSLRSARLVTEADQAGEAFDLVHEAILRHWPRLHELLLHHEGALRRITELERRARAWDSGGRSADDLLRGRRLEEAEETVSSTVVSPALLRLLEASRARETEGNEARADSVAVWAQQVYSREGNRELALALAAAACEEWAPTATAVLTLWGIACEPSAEFLDLGHSGKVLSLGWDQETGCLRSIGTDGVMCTWSRDGELVDHRYLGSGLPEAAGLSGSGKAYWVVGADGTVTVRRTDDASFTATSREHGGRREPVLATSFSGRTIVAQFEFSGIHIVEWAEGEDGEENRQWFVEAPHAEKLRCSPRGDMLAADHFGDLQMFRVADGQMLWRTGTSDEARHVLLDWSTDGERVAILLDGVLKVRAAGDGAVLDEWHIGDQASALAWSPDGRFLAVGPGMGAEDQCLTVWRIADHEIQQTIEVERGVEEIAWSADSATLAWRVWAGGMWICAVGSHHPRHLLSGPLSSASWSSERVVATSLGSDAVYVAHPDHEIRIREITRAQDPRPSEVRCSPDGELVAIGFRARVEIREVADGLCRTVLEPASNVLSPVKWAPDSSLVATVGHDFWLHEDDQVEIWDSVVGVRVASMTAVARMGNALTWSPDGLRLAGAAADGTVFIWDARSGRRLVTVSSTSGGVRDLDWSPDGGKVAVLGEDCRIRVLNAQDGEEDLQTVSVGEDARAVVWSPDSRYLATGGGGWASFWLAASGACHTVSRFGGRQILDAQWSADARRFMVTCEDHVRYAWDLPQRTDGPACASLLERAGMDVRALTDEERRRFGLSARLST</sequence>
<dbReference type="InterPro" id="IPR027417">
    <property type="entry name" value="P-loop_NTPase"/>
</dbReference>
<accession>A0ABW1MU90</accession>
<keyword evidence="6" id="KW-1185">Reference proteome</keyword>
<feature type="domain" description="Novel STAND NTPase 1" evidence="4">
    <location>
        <begin position="77"/>
        <end position="473"/>
    </location>
</feature>
<evidence type="ECO:0000256" key="1">
    <source>
        <dbReference type="ARBA" id="ARBA00022574"/>
    </source>
</evidence>
<reference evidence="6" key="1">
    <citation type="journal article" date="2019" name="Int. J. Syst. Evol. Microbiol.">
        <title>The Global Catalogue of Microorganisms (GCM) 10K type strain sequencing project: providing services to taxonomists for standard genome sequencing and annotation.</title>
        <authorList>
            <consortium name="The Broad Institute Genomics Platform"/>
            <consortium name="The Broad Institute Genome Sequencing Center for Infectious Disease"/>
            <person name="Wu L."/>
            <person name="Ma J."/>
        </authorList>
    </citation>
    <scope>NUCLEOTIDE SEQUENCE [LARGE SCALE GENOMIC DNA]</scope>
    <source>
        <strain evidence="6">CGMCC 1.15180</strain>
    </source>
</reference>
<dbReference type="Gene3D" id="2.130.10.10">
    <property type="entry name" value="YVTN repeat-like/Quinoprotein amine dehydrogenase"/>
    <property type="match status" value="3"/>
</dbReference>
<dbReference type="InterPro" id="IPR015943">
    <property type="entry name" value="WD40/YVTN_repeat-like_dom_sf"/>
</dbReference>
<dbReference type="Pfam" id="PF00400">
    <property type="entry name" value="WD40"/>
    <property type="match status" value="3"/>
</dbReference>
<dbReference type="EMBL" id="JBHSPX010000008">
    <property type="protein sequence ID" value="MFC6066833.1"/>
    <property type="molecule type" value="Genomic_DNA"/>
</dbReference>
<dbReference type="PANTHER" id="PTHR19848:SF8">
    <property type="entry name" value="F-BOX AND WD REPEAT DOMAIN CONTAINING 7"/>
    <property type="match status" value="1"/>
</dbReference>